<proteinExistence type="predicted"/>
<feature type="compositionally biased region" description="Pro residues" evidence="1">
    <location>
        <begin position="86"/>
        <end position="95"/>
    </location>
</feature>
<keyword evidence="3" id="KW-1185">Reference proteome</keyword>
<name>A0A835ACB4_9POAL</name>
<gene>
    <name evidence="2" type="ORF">HU200_056736</name>
</gene>
<comment type="caution">
    <text evidence="2">The sequence shown here is derived from an EMBL/GenBank/DDBJ whole genome shotgun (WGS) entry which is preliminary data.</text>
</comment>
<organism evidence="2 3">
    <name type="scientific">Digitaria exilis</name>
    <dbReference type="NCBI Taxonomy" id="1010633"/>
    <lineage>
        <taxon>Eukaryota</taxon>
        <taxon>Viridiplantae</taxon>
        <taxon>Streptophyta</taxon>
        <taxon>Embryophyta</taxon>
        <taxon>Tracheophyta</taxon>
        <taxon>Spermatophyta</taxon>
        <taxon>Magnoliopsida</taxon>
        <taxon>Liliopsida</taxon>
        <taxon>Poales</taxon>
        <taxon>Poaceae</taxon>
        <taxon>PACMAD clade</taxon>
        <taxon>Panicoideae</taxon>
        <taxon>Panicodae</taxon>
        <taxon>Paniceae</taxon>
        <taxon>Anthephorinae</taxon>
        <taxon>Digitaria</taxon>
    </lineage>
</organism>
<dbReference type="Proteomes" id="UP000636709">
    <property type="component" value="Unassembled WGS sequence"/>
</dbReference>
<dbReference type="OrthoDB" id="10566520at2759"/>
<dbReference type="AlphaFoldDB" id="A0A835ACB4"/>
<dbReference type="EMBL" id="JACEFO010002392">
    <property type="protein sequence ID" value="KAF8661782.1"/>
    <property type="molecule type" value="Genomic_DNA"/>
</dbReference>
<protein>
    <submittedName>
        <fullName evidence="2">Uncharacterized protein</fullName>
    </submittedName>
</protein>
<evidence type="ECO:0000313" key="3">
    <source>
        <dbReference type="Proteomes" id="UP000636709"/>
    </source>
</evidence>
<reference evidence="2" key="1">
    <citation type="submission" date="2020-07" db="EMBL/GenBank/DDBJ databases">
        <title>Genome sequence and genetic diversity analysis of an under-domesticated orphan crop, white fonio (Digitaria exilis).</title>
        <authorList>
            <person name="Bennetzen J.L."/>
            <person name="Chen S."/>
            <person name="Ma X."/>
            <person name="Wang X."/>
            <person name="Yssel A.E.J."/>
            <person name="Chaluvadi S.R."/>
            <person name="Johnson M."/>
            <person name="Gangashetty P."/>
            <person name="Hamidou F."/>
            <person name="Sanogo M.D."/>
            <person name="Zwaenepoel A."/>
            <person name="Wallace J."/>
            <person name="Van De Peer Y."/>
            <person name="Van Deynze A."/>
        </authorList>
    </citation>
    <scope>NUCLEOTIDE SEQUENCE</scope>
    <source>
        <tissue evidence="2">Leaves</tissue>
    </source>
</reference>
<feature type="region of interest" description="Disordered" evidence="1">
    <location>
        <begin position="81"/>
        <end position="105"/>
    </location>
</feature>
<evidence type="ECO:0000256" key="1">
    <source>
        <dbReference type="SAM" id="MobiDB-lite"/>
    </source>
</evidence>
<accession>A0A835ACB4</accession>
<sequence>MHGGVCFVLLHSAAYGRYLDNFDPHPDAVMWRAIRTWDDDDVLLCHNDAIHRNLRTNSRRRPWQRTSVTVDRLFAKRSTMMRWRVAPPPPPPPTQPKGGTVRPSTSGYIISGELTVAPLIGIYSSH</sequence>
<evidence type="ECO:0000313" key="2">
    <source>
        <dbReference type="EMBL" id="KAF8661782.1"/>
    </source>
</evidence>